<proteinExistence type="predicted"/>
<organism evidence="2 3">
    <name type="scientific">Nocardioides salarius</name>
    <dbReference type="NCBI Taxonomy" id="374513"/>
    <lineage>
        <taxon>Bacteria</taxon>
        <taxon>Bacillati</taxon>
        <taxon>Actinomycetota</taxon>
        <taxon>Actinomycetes</taxon>
        <taxon>Propionibacteriales</taxon>
        <taxon>Nocardioidaceae</taxon>
        <taxon>Nocardioides</taxon>
    </lineage>
</organism>
<dbReference type="SMART" id="SM00052">
    <property type="entry name" value="EAL"/>
    <property type="match status" value="1"/>
</dbReference>
<dbReference type="EMBL" id="JAFBBZ010000001">
    <property type="protein sequence ID" value="MBM7507584.1"/>
    <property type="molecule type" value="Genomic_DNA"/>
</dbReference>
<dbReference type="SUPFAM" id="SSF141868">
    <property type="entry name" value="EAL domain-like"/>
    <property type="match status" value="1"/>
</dbReference>
<name>A0ABS2M8R5_9ACTN</name>
<dbReference type="PANTHER" id="PTHR33121">
    <property type="entry name" value="CYCLIC DI-GMP PHOSPHODIESTERASE PDEF"/>
    <property type="match status" value="1"/>
</dbReference>
<dbReference type="PROSITE" id="PS50883">
    <property type="entry name" value="EAL"/>
    <property type="match status" value="1"/>
</dbReference>
<reference evidence="2 3" key="1">
    <citation type="submission" date="2021-01" db="EMBL/GenBank/DDBJ databases">
        <title>Sequencing the genomes of 1000 actinobacteria strains.</title>
        <authorList>
            <person name="Klenk H.-P."/>
        </authorList>
    </citation>
    <scope>NUCLEOTIDE SEQUENCE [LARGE SCALE GENOMIC DNA]</scope>
    <source>
        <strain evidence="2 3">DSM 18239</strain>
    </source>
</reference>
<keyword evidence="3" id="KW-1185">Reference proteome</keyword>
<protein>
    <submittedName>
        <fullName evidence="2">EAL domain-containing protein (Putative c-di-GMP-specific phosphodiesterase class I)</fullName>
    </submittedName>
</protein>
<dbReference type="Proteomes" id="UP000732378">
    <property type="component" value="Unassembled WGS sequence"/>
</dbReference>
<dbReference type="Pfam" id="PF00563">
    <property type="entry name" value="EAL"/>
    <property type="match status" value="1"/>
</dbReference>
<sequence>MPGARPADPRPGLRVASRDGDAEPTLAWLLEQPERPVAVLSAVVSNAGDLLERFGTDGLEQVLSTLGERLRRGCAARVLRVSPLGGLVFTVPSPAEPSPAGDPALAAITGAEESLRDFVEVGGEQAWPVVSLGVRRVGARDEAAQLLRDARSALVRAQQESPGTTTCWPAGRTGSDLGRLRLVDDLVGALRQHPEQLALAYQPVVDLTTGEVGGVEALLRWTHPERGAVSPLVAVAAAERSGLVRELGLLVVDRALAQLRAWQRPTPLTMHVNVSPLQLRAPGFVPAVARLLEQHDVRASALLLEITESAAMSGDPEVLAALDALGELGVRLGIDDFGTGYSSISRLQQLPVDTVKIDRSLVCEIGGSAPAFEMLRAVLGLLRTSPGLTIVAEGVETALQSAHLRALGCRWAQGYHLGRPVPPGDVRL</sequence>
<dbReference type="InterPro" id="IPR043128">
    <property type="entry name" value="Rev_trsase/Diguanyl_cyclase"/>
</dbReference>
<evidence type="ECO:0000313" key="2">
    <source>
        <dbReference type="EMBL" id="MBM7507584.1"/>
    </source>
</evidence>
<dbReference type="Gene3D" id="3.20.20.450">
    <property type="entry name" value="EAL domain"/>
    <property type="match status" value="1"/>
</dbReference>
<dbReference type="InterPro" id="IPR001633">
    <property type="entry name" value="EAL_dom"/>
</dbReference>
<evidence type="ECO:0000313" key="3">
    <source>
        <dbReference type="Proteomes" id="UP000732378"/>
    </source>
</evidence>
<dbReference type="PANTHER" id="PTHR33121:SF70">
    <property type="entry name" value="SIGNALING PROTEIN YKOW"/>
    <property type="match status" value="1"/>
</dbReference>
<dbReference type="Gene3D" id="3.30.70.270">
    <property type="match status" value="1"/>
</dbReference>
<evidence type="ECO:0000259" key="1">
    <source>
        <dbReference type="PROSITE" id="PS50883"/>
    </source>
</evidence>
<dbReference type="InterPro" id="IPR050706">
    <property type="entry name" value="Cyclic-di-GMP_PDE-like"/>
</dbReference>
<comment type="caution">
    <text evidence="2">The sequence shown here is derived from an EMBL/GenBank/DDBJ whole genome shotgun (WGS) entry which is preliminary data.</text>
</comment>
<dbReference type="RefSeq" id="WP_193670182.1">
    <property type="nucleotide sequence ID" value="NZ_JACDTV010000012.1"/>
</dbReference>
<feature type="domain" description="EAL" evidence="1">
    <location>
        <begin position="179"/>
        <end position="428"/>
    </location>
</feature>
<dbReference type="CDD" id="cd01948">
    <property type="entry name" value="EAL"/>
    <property type="match status" value="1"/>
</dbReference>
<gene>
    <name evidence="2" type="ORF">JOE61_001398</name>
</gene>
<accession>A0ABS2M8R5</accession>
<dbReference type="InterPro" id="IPR035919">
    <property type="entry name" value="EAL_sf"/>
</dbReference>